<dbReference type="PANTHER" id="PTHR46558">
    <property type="entry name" value="TRACRIPTIONAL REGULATORY PROTEIN-RELATED-RELATED"/>
    <property type="match status" value="1"/>
</dbReference>
<proteinExistence type="predicted"/>
<dbReference type="Proteomes" id="UP000307201">
    <property type="component" value="Unassembled WGS sequence"/>
</dbReference>
<gene>
    <name evidence="3" type="ORF">FEZ48_02670</name>
</gene>
<feature type="domain" description="HTH cro/C1-type" evidence="2">
    <location>
        <begin position="5"/>
        <end position="59"/>
    </location>
</feature>
<evidence type="ECO:0000313" key="3">
    <source>
        <dbReference type="EMBL" id="TLQ08806.1"/>
    </source>
</evidence>
<dbReference type="OrthoDB" id="4427456at2"/>
<dbReference type="SMART" id="SM00530">
    <property type="entry name" value="HTH_XRE"/>
    <property type="match status" value="1"/>
</dbReference>
<evidence type="ECO:0000259" key="2">
    <source>
        <dbReference type="PROSITE" id="PS50943"/>
    </source>
</evidence>
<dbReference type="PANTHER" id="PTHR46558:SF4">
    <property type="entry name" value="DNA-BIDING PHAGE PROTEIN"/>
    <property type="match status" value="1"/>
</dbReference>
<protein>
    <submittedName>
        <fullName evidence="3">Helix-turn-helix transcriptional regulator</fullName>
    </submittedName>
</protein>
<dbReference type="CDD" id="cd00093">
    <property type="entry name" value="HTH_XRE"/>
    <property type="match status" value="1"/>
</dbReference>
<dbReference type="RefSeq" id="WP_138470958.1">
    <property type="nucleotide sequence ID" value="NZ_VBTE01000005.1"/>
</dbReference>
<dbReference type="AlphaFoldDB" id="A0A5R9C6R2"/>
<organism evidence="3 4">
    <name type="scientific">Marinilactibacillus psychrotolerans</name>
    <dbReference type="NCBI Taxonomy" id="191770"/>
    <lineage>
        <taxon>Bacteria</taxon>
        <taxon>Bacillati</taxon>
        <taxon>Bacillota</taxon>
        <taxon>Bacilli</taxon>
        <taxon>Lactobacillales</taxon>
        <taxon>Carnobacteriaceae</taxon>
        <taxon>Marinilactibacillus</taxon>
    </lineage>
</organism>
<evidence type="ECO:0000256" key="1">
    <source>
        <dbReference type="ARBA" id="ARBA00023125"/>
    </source>
</evidence>
<comment type="caution">
    <text evidence="3">The sequence shown here is derived from an EMBL/GenBank/DDBJ whole genome shotgun (WGS) entry which is preliminary data.</text>
</comment>
<dbReference type="Gene3D" id="1.10.260.40">
    <property type="entry name" value="lambda repressor-like DNA-binding domains"/>
    <property type="match status" value="1"/>
</dbReference>
<dbReference type="InterPro" id="IPR010982">
    <property type="entry name" value="Lambda_DNA-bd_dom_sf"/>
</dbReference>
<reference evidence="3 4" key="1">
    <citation type="submission" date="2019-05" db="EMBL/GenBank/DDBJ databases">
        <title>The metagenome of a microbial culture collection derived from dairy environment covers the genomic content of the human microbiome.</title>
        <authorList>
            <person name="Roder T."/>
            <person name="Wuthrich D."/>
            <person name="Sattari Z."/>
            <person name="Von Ah U."/>
            <person name="Bar C."/>
            <person name="Ronchi F."/>
            <person name="Macpherson A.J."/>
            <person name="Ganal-Vonarburg S.C."/>
            <person name="Bruggmann R."/>
            <person name="Vergeres G."/>
        </authorList>
    </citation>
    <scope>NUCLEOTIDE SEQUENCE [LARGE SCALE GENOMIC DNA]</scope>
    <source>
        <strain evidence="3 4">FAM 24235</strain>
    </source>
</reference>
<dbReference type="PROSITE" id="PS50943">
    <property type="entry name" value="HTH_CROC1"/>
    <property type="match status" value="1"/>
</dbReference>
<sequence length="74" mass="8708">MENKLKSIRNEHHITQVELADLLDVSQQLVAAWEKGRSTPRPLQMQGIEEYFNVPKEEIFFGAFNYKIELKKTM</sequence>
<keyword evidence="1" id="KW-0238">DNA-binding</keyword>
<accession>A0A5R9C6R2</accession>
<dbReference type="GO" id="GO:0003677">
    <property type="term" value="F:DNA binding"/>
    <property type="evidence" value="ECO:0007669"/>
    <property type="project" value="UniProtKB-KW"/>
</dbReference>
<dbReference type="SUPFAM" id="SSF47413">
    <property type="entry name" value="lambda repressor-like DNA-binding domains"/>
    <property type="match status" value="1"/>
</dbReference>
<dbReference type="InterPro" id="IPR001387">
    <property type="entry name" value="Cro/C1-type_HTH"/>
</dbReference>
<dbReference type="EMBL" id="VBTE01000005">
    <property type="protein sequence ID" value="TLQ08806.1"/>
    <property type="molecule type" value="Genomic_DNA"/>
</dbReference>
<name>A0A5R9C6R2_9LACT</name>
<evidence type="ECO:0000313" key="4">
    <source>
        <dbReference type="Proteomes" id="UP000307201"/>
    </source>
</evidence>
<dbReference type="Pfam" id="PF01381">
    <property type="entry name" value="HTH_3"/>
    <property type="match status" value="1"/>
</dbReference>